<dbReference type="EMBL" id="VSSQ01012292">
    <property type="protein sequence ID" value="MPM48880.1"/>
    <property type="molecule type" value="Genomic_DNA"/>
</dbReference>
<reference evidence="1" key="1">
    <citation type="submission" date="2019-08" db="EMBL/GenBank/DDBJ databases">
        <authorList>
            <person name="Kucharzyk K."/>
            <person name="Murdoch R.W."/>
            <person name="Higgins S."/>
            <person name="Loffler F."/>
        </authorList>
    </citation>
    <scope>NUCLEOTIDE SEQUENCE</scope>
</reference>
<dbReference type="AlphaFoldDB" id="A0A645A6T5"/>
<accession>A0A645A6T5</accession>
<name>A0A645A6T5_9ZZZZ</name>
<proteinExistence type="predicted"/>
<organism evidence="1">
    <name type="scientific">bioreactor metagenome</name>
    <dbReference type="NCBI Taxonomy" id="1076179"/>
    <lineage>
        <taxon>unclassified sequences</taxon>
        <taxon>metagenomes</taxon>
        <taxon>ecological metagenomes</taxon>
    </lineage>
</organism>
<gene>
    <name evidence="1" type="ORF">SDC9_95607</name>
</gene>
<protein>
    <submittedName>
        <fullName evidence="1">Uncharacterized protein</fullName>
    </submittedName>
</protein>
<sequence length="273" mass="30025">MVAMRDSGHELRRVVWKQRGQCLRHVGREVVVLDPVPEAEQERAAKAQHSTRFGKGCHLVRQEHVAELADDQVHALIIERKRHCIGLKKTYLAAGTDAGGLGEHGGVDVGGDDGDLGRQLVCELARNYAGACGNFKHGRRMQRGRSGSQIQGIGLEEHGHHVPLIKLRNGAGKDGAANRYVHDEHLRPETAGADSARRFKMLGRAGWHGNQVLRVAAIFATTPDSSPEPRRAVASNLEAALRGDPNRSPIPFIDSIHFRRRCTTSCVRLLRAR</sequence>
<evidence type="ECO:0000313" key="1">
    <source>
        <dbReference type="EMBL" id="MPM48880.1"/>
    </source>
</evidence>
<comment type="caution">
    <text evidence="1">The sequence shown here is derived from an EMBL/GenBank/DDBJ whole genome shotgun (WGS) entry which is preliminary data.</text>
</comment>